<dbReference type="InterPro" id="IPR043129">
    <property type="entry name" value="ATPase_NBD"/>
</dbReference>
<dbReference type="EMBL" id="JAOAMV010000001">
    <property type="protein sequence ID" value="MCT2557521.1"/>
    <property type="molecule type" value="Genomic_DNA"/>
</dbReference>
<protein>
    <submittedName>
        <fullName evidence="4">Hydantoinase/oxoprolinase family protein</fullName>
    </submittedName>
</protein>
<name>A0A9X3A6N5_9SPHN</name>
<dbReference type="Proteomes" id="UP001142648">
    <property type="component" value="Unassembled WGS sequence"/>
</dbReference>
<dbReference type="Pfam" id="PF05378">
    <property type="entry name" value="Hydant_A_N"/>
    <property type="match status" value="1"/>
</dbReference>
<dbReference type="InterPro" id="IPR008040">
    <property type="entry name" value="Hydant_A_N"/>
</dbReference>
<feature type="domain" description="Hydantoinase/oxoprolinase N-terminal" evidence="2">
    <location>
        <begin position="5"/>
        <end position="196"/>
    </location>
</feature>
<accession>A0A9X3A6N5</accession>
<sequence length="702" mass="73833">MQYIVGVDIGGTFTDCVVLDTAAENGVAVEIGKASSTPPDFQTGFLHALEAGARGHDLTLQALLRSARVFHGCTVGTNALVEGKTARVGLLSTRGHIDATFIMRSGARLKWMPSQYIAHVAKQTKPEPLVPRALCEEIDERVAFDGAAVVDLNEDLAREAIVRLVDKGVEAIAISLIWSTANPSHERRLRDLVNEIAPNLFVSISSEVSARVGEYERTVATVINAMIGPPMRHYLEALEGDLAANGFSGKLQIMSCAGGLIDSDLARSLPVLTIGSGPVAGLIGATNLSLSKVGGSTNVVTADVGGTTLDIGTIHHGVPIRRPTASHGQFEYFVSTLDVRSVGSGGGSIIRAGDNALKVGPDSAAANPGPICFGRGGRLPTVTDAAALLGYYDPDYFFGGRIRLAIDPAREALSELGATFGMSAEEAAASAMRIVNAQMADAIWLTLTQQGYDARDFVLYGFGGGGGLHAGEIARELGIHTAVVPLSDLAAGWSAFGIAASDALVNESAGMSMASPFDPDIINEQWRRLEARVLDKLANQGIALEDIELSHHAELRYALQTNQVAVSVEGGDYDAGGVERMVAVFEAEYERLFGQGSGYSAAGMQLTSLEVRGHGPMSDVAIENVEMGDAGADFPGKRERDVRWATGMQSTPIFEGTRLRRGWSAEGPAILEFPDTTILVAPGDSAAIHDTGSVVLTVGGKQ</sequence>
<dbReference type="AlphaFoldDB" id="A0A9X3A6N5"/>
<evidence type="ECO:0000313" key="5">
    <source>
        <dbReference type="Proteomes" id="UP001142648"/>
    </source>
</evidence>
<feature type="domain" description="Hydantoinase A/oxoprolinase" evidence="1">
    <location>
        <begin position="217"/>
        <end position="503"/>
    </location>
</feature>
<keyword evidence="5" id="KW-1185">Reference proteome</keyword>
<feature type="domain" description="Acetophenone carboxylase-like C-terminal" evidence="3">
    <location>
        <begin position="521"/>
        <end position="688"/>
    </location>
</feature>
<dbReference type="InterPro" id="IPR045079">
    <property type="entry name" value="Oxoprolinase-like"/>
</dbReference>
<evidence type="ECO:0000313" key="4">
    <source>
        <dbReference type="EMBL" id="MCT2557521.1"/>
    </source>
</evidence>
<evidence type="ECO:0000259" key="2">
    <source>
        <dbReference type="Pfam" id="PF05378"/>
    </source>
</evidence>
<dbReference type="GO" id="GO:0005829">
    <property type="term" value="C:cytosol"/>
    <property type="evidence" value="ECO:0007669"/>
    <property type="project" value="TreeGrafter"/>
</dbReference>
<dbReference type="Pfam" id="PF19278">
    <property type="entry name" value="Hydant_A_C"/>
    <property type="match status" value="1"/>
</dbReference>
<proteinExistence type="predicted"/>
<reference evidence="4" key="1">
    <citation type="submission" date="2022-09" db="EMBL/GenBank/DDBJ databases">
        <title>The genome sequence of Tsuneonella sp. YG55.</title>
        <authorList>
            <person name="Liu Y."/>
        </authorList>
    </citation>
    <scope>NUCLEOTIDE SEQUENCE</scope>
    <source>
        <strain evidence="4">YG55</strain>
    </source>
</reference>
<evidence type="ECO:0000259" key="3">
    <source>
        <dbReference type="Pfam" id="PF19278"/>
    </source>
</evidence>
<dbReference type="Pfam" id="PF01968">
    <property type="entry name" value="Hydantoinase_A"/>
    <property type="match status" value="1"/>
</dbReference>
<dbReference type="InterPro" id="IPR049517">
    <property type="entry name" value="ACX-like_C"/>
</dbReference>
<dbReference type="SUPFAM" id="SSF53067">
    <property type="entry name" value="Actin-like ATPase domain"/>
    <property type="match status" value="1"/>
</dbReference>
<dbReference type="PANTHER" id="PTHR11365">
    <property type="entry name" value="5-OXOPROLINASE RELATED"/>
    <property type="match status" value="1"/>
</dbReference>
<dbReference type="PANTHER" id="PTHR11365:SF23">
    <property type="entry name" value="HYPOTHETICAL 5-OXOPROLINASE (EUROFUNG)-RELATED"/>
    <property type="match status" value="1"/>
</dbReference>
<organism evidence="4 5">
    <name type="scientific">Tsuneonella litorea</name>
    <dbReference type="NCBI Taxonomy" id="2976475"/>
    <lineage>
        <taxon>Bacteria</taxon>
        <taxon>Pseudomonadati</taxon>
        <taxon>Pseudomonadota</taxon>
        <taxon>Alphaproteobacteria</taxon>
        <taxon>Sphingomonadales</taxon>
        <taxon>Erythrobacteraceae</taxon>
        <taxon>Tsuneonella</taxon>
    </lineage>
</organism>
<dbReference type="GO" id="GO:0017168">
    <property type="term" value="F:5-oxoprolinase (ATP-hydrolyzing) activity"/>
    <property type="evidence" value="ECO:0007669"/>
    <property type="project" value="TreeGrafter"/>
</dbReference>
<dbReference type="InterPro" id="IPR002821">
    <property type="entry name" value="Hydantoinase_A"/>
</dbReference>
<dbReference type="GO" id="GO:0006749">
    <property type="term" value="P:glutathione metabolic process"/>
    <property type="evidence" value="ECO:0007669"/>
    <property type="project" value="TreeGrafter"/>
</dbReference>
<gene>
    <name evidence="4" type="ORF">N0B51_00855</name>
</gene>
<evidence type="ECO:0000259" key="1">
    <source>
        <dbReference type="Pfam" id="PF01968"/>
    </source>
</evidence>
<dbReference type="RefSeq" id="WP_259960300.1">
    <property type="nucleotide sequence ID" value="NZ_JAOAMV010000001.1"/>
</dbReference>
<comment type="caution">
    <text evidence="4">The sequence shown here is derived from an EMBL/GenBank/DDBJ whole genome shotgun (WGS) entry which is preliminary data.</text>
</comment>